<sequence length="381" mass="41517">MTSNPGIIVEKAPLLVGVGSRWNFDHNSVVRNVHICGDVPHAVQSNPLVSGSVPYAVQGVLPTVPSDPRVAHRLSPAAQLEPTASPPTSLANQNGAQPHGRKLSCPPLLHRGSFRLKTGRPPSTRLSQLSVSSKSASVKDQSLPPMDEYNTVNEIMRDARSESRPQHSRGRGNTIRVSRREKRSRPTITIPKTRLRRETMMSDVSSFRLLHSPPPYQYVVLAPTGSEDTPPLLAPRASQKGRVHGPNPRLLTPTIAPDAHEFALPGVVEIRMVKVKKSGVSNWFRRHVLGKEATMDIPMVKRVKRDPALDLTGDNESAVTPLYGGWCNEAGEEVENLDEAEDTDNGPCVGCGAVVCHLCSKPIPNCDDCANVHFLECSSRQ</sequence>
<feature type="compositionally biased region" description="Polar residues" evidence="1">
    <location>
        <begin position="86"/>
        <end position="96"/>
    </location>
</feature>
<reference evidence="2 3" key="1">
    <citation type="journal article" date="2019" name="Nat. Ecol. Evol.">
        <title>Megaphylogeny resolves global patterns of mushroom evolution.</title>
        <authorList>
            <person name="Varga T."/>
            <person name="Krizsan K."/>
            <person name="Foldi C."/>
            <person name="Dima B."/>
            <person name="Sanchez-Garcia M."/>
            <person name="Sanchez-Ramirez S."/>
            <person name="Szollosi G.J."/>
            <person name="Szarkandi J.G."/>
            <person name="Papp V."/>
            <person name="Albert L."/>
            <person name="Andreopoulos W."/>
            <person name="Angelini C."/>
            <person name="Antonin V."/>
            <person name="Barry K.W."/>
            <person name="Bougher N.L."/>
            <person name="Buchanan P."/>
            <person name="Buyck B."/>
            <person name="Bense V."/>
            <person name="Catcheside P."/>
            <person name="Chovatia M."/>
            <person name="Cooper J."/>
            <person name="Damon W."/>
            <person name="Desjardin D."/>
            <person name="Finy P."/>
            <person name="Geml J."/>
            <person name="Haridas S."/>
            <person name="Hughes K."/>
            <person name="Justo A."/>
            <person name="Karasinski D."/>
            <person name="Kautmanova I."/>
            <person name="Kiss B."/>
            <person name="Kocsube S."/>
            <person name="Kotiranta H."/>
            <person name="LaButti K.M."/>
            <person name="Lechner B.E."/>
            <person name="Liimatainen K."/>
            <person name="Lipzen A."/>
            <person name="Lukacs Z."/>
            <person name="Mihaltcheva S."/>
            <person name="Morgado L.N."/>
            <person name="Niskanen T."/>
            <person name="Noordeloos M.E."/>
            <person name="Ohm R.A."/>
            <person name="Ortiz-Santana B."/>
            <person name="Ovrebo C."/>
            <person name="Racz N."/>
            <person name="Riley R."/>
            <person name="Savchenko A."/>
            <person name="Shiryaev A."/>
            <person name="Soop K."/>
            <person name="Spirin V."/>
            <person name="Szebenyi C."/>
            <person name="Tomsovsky M."/>
            <person name="Tulloss R.E."/>
            <person name="Uehling J."/>
            <person name="Grigoriev I.V."/>
            <person name="Vagvolgyi C."/>
            <person name="Papp T."/>
            <person name="Martin F.M."/>
            <person name="Miettinen O."/>
            <person name="Hibbett D.S."/>
            <person name="Nagy L.G."/>
        </authorList>
    </citation>
    <scope>NUCLEOTIDE SEQUENCE [LARGE SCALE GENOMIC DNA]</scope>
    <source>
        <strain evidence="2 3">CBS 121175</strain>
    </source>
</reference>
<proteinExistence type="predicted"/>
<evidence type="ECO:0000256" key="1">
    <source>
        <dbReference type="SAM" id="MobiDB-lite"/>
    </source>
</evidence>
<dbReference type="EMBL" id="ML210180">
    <property type="protein sequence ID" value="TFK25961.1"/>
    <property type="molecule type" value="Genomic_DNA"/>
</dbReference>
<keyword evidence="3" id="KW-1185">Reference proteome</keyword>
<evidence type="ECO:0000313" key="3">
    <source>
        <dbReference type="Proteomes" id="UP000307440"/>
    </source>
</evidence>
<feature type="compositionally biased region" description="Low complexity" evidence="1">
    <location>
        <begin position="126"/>
        <end position="142"/>
    </location>
</feature>
<dbReference type="AlphaFoldDB" id="A0A5C3KZB6"/>
<evidence type="ECO:0000313" key="2">
    <source>
        <dbReference type="EMBL" id="TFK25961.1"/>
    </source>
</evidence>
<protein>
    <submittedName>
        <fullName evidence="2">Uncharacterized protein</fullName>
    </submittedName>
</protein>
<name>A0A5C3KZB6_COPMA</name>
<gene>
    <name evidence="2" type="ORF">FA15DRAFT_703257</name>
</gene>
<feature type="region of interest" description="Disordered" evidence="1">
    <location>
        <begin position="80"/>
        <end position="146"/>
    </location>
</feature>
<dbReference type="Proteomes" id="UP000307440">
    <property type="component" value="Unassembled WGS sequence"/>
</dbReference>
<feature type="region of interest" description="Disordered" evidence="1">
    <location>
        <begin position="158"/>
        <end position="184"/>
    </location>
</feature>
<accession>A0A5C3KZB6</accession>
<organism evidence="2 3">
    <name type="scientific">Coprinopsis marcescibilis</name>
    <name type="common">Agaric fungus</name>
    <name type="synonym">Psathyrella marcescibilis</name>
    <dbReference type="NCBI Taxonomy" id="230819"/>
    <lineage>
        <taxon>Eukaryota</taxon>
        <taxon>Fungi</taxon>
        <taxon>Dikarya</taxon>
        <taxon>Basidiomycota</taxon>
        <taxon>Agaricomycotina</taxon>
        <taxon>Agaricomycetes</taxon>
        <taxon>Agaricomycetidae</taxon>
        <taxon>Agaricales</taxon>
        <taxon>Agaricineae</taxon>
        <taxon>Psathyrellaceae</taxon>
        <taxon>Coprinopsis</taxon>
    </lineage>
</organism>